<dbReference type="RefSeq" id="WP_116649823.1">
    <property type="nucleotide sequence ID" value="NZ_QUZK01000018.1"/>
</dbReference>
<accession>A0A3E1KB14</accession>
<evidence type="ECO:0000256" key="2">
    <source>
        <dbReference type="ARBA" id="ARBA00008571"/>
    </source>
</evidence>
<dbReference type="GO" id="GO:0006105">
    <property type="term" value="P:succinate metabolic process"/>
    <property type="evidence" value="ECO:0007669"/>
    <property type="project" value="TreeGrafter"/>
</dbReference>
<dbReference type="GO" id="GO:0005737">
    <property type="term" value="C:cytoplasm"/>
    <property type="evidence" value="ECO:0007669"/>
    <property type="project" value="UniProtKB-SubCell"/>
</dbReference>
<comment type="similarity">
    <text evidence="2">Belongs to the SdhE FAD assembly factor family.</text>
</comment>
<keyword evidence="4" id="KW-0963">Cytoplasm</keyword>
<protein>
    <recommendedName>
        <fullName evidence="3">FAD assembly factor SdhE</fullName>
    </recommendedName>
</protein>
<dbReference type="SUPFAM" id="SSF109910">
    <property type="entry name" value="YgfY-like"/>
    <property type="match status" value="1"/>
</dbReference>
<sequence length="86" mass="10106">MTAQEPPAKLRWRCRRGMQELDVMLGGWLEVCWAGAGDDLREAFDRLLEIEDDRLWDWLLGRSDPERGLEEIVEAIRARHFGPSRR</sequence>
<evidence type="ECO:0000313" key="6">
    <source>
        <dbReference type="EMBL" id="RFF31517.1"/>
    </source>
</evidence>
<dbReference type="OrthoDB" id="9180899at2"/>
<dbReference type="Pfam" id="PF03937">
    <property type="entry name" value="Sdh5"/>
    <property type="match status" value="1"/>
</dbReference>
<evidence type="ECO:0000313" key="7">
    <source>
        <dbReference type="Proteomes" id="UP000260351"/>
    </source>
</evidence>
<dbReference type="Proteomes" id="UP000260351">
    <property type="component" value="Unassembled WGS sequence"/>
</dbReference>
<dbReference type="InterPro" id="IPR005631">
    <property type="entry name" value="SDH"/>
</dbReference>
<evidence type="ECO:0000256" key="3">
    <source>
        <dbReference type="ARBA" id="ARBA00019418"/>
    </source>
</evidence>
<evidence type="ECO:0000256" key="1">
    <source>
        <dbReference type="ARBA" id="ARBA00004496"/>
    </source>
</evidence>
<proteinExistence type="inferred from homology"/>
<keyword evidence="5" id="KW-0143">Chaperone</keyword>
<dbReference type="AlphaFoldDB" id="A0A3E1KB14"/>
<dbReference type="EMBL" id="QUZK01000018">
    <property type="protein sequence ID" value="RFF31517.1"/>
    <property type="molecule type" value="Genomic_DNA"/>
</dbReference>
<evidence type="ECO:0000256" key="4">
    <source>
        <dbReference type="ARBA" id="ARBA00022490"/>
    </source>
</evidence>
<comment type="caution">
    <text evidence="6">The sequence shown here is derived from an EMBL/GenBank/DDBJ whole genome shotgun (WGS) entry which is preliminary data.</text>
</comment>
<dbReference type="PANTHER" id="PTHR39585">
    <property type="entry name" value="FAD ASSEMBLY FACTOR SDHE"/>
    <property type="match status" value="1"/>
</dbReference>
<evidence type="ECO:0000256" key="5">
    <source>
        <dbReference type="ARBA" id="ARBA00023186"/>
    </source>
</evidence>
<name>A0A3E1KB14_9GAMM</name>
<dbReference type="Gene3D" id="1.10.150.250">
    <property type="entry name" value="Flavinator of succinate dehydrogenase"/>
    <property type="match status" value="1"/>
</dbReference>
<comment type="subcellular location">
    <subcellularLocation>
        <location evidence="1">Cytoplasm</location>
    </subcellularLocation>
</comment>
<organism evidence="6 7">
    <name type="scientific">Wenzhouxiangella sediminis</name>
    <dbReference type="NCBI Taxonomy" id="1792836"/>
    <lineage>
        <taxon>Bacteria</taxon>
        <taxon>Pseudomonadati</taxon>
        <taxon>Pseudomonadota</taxon>
        <taxon>Gammaproteobacteria</taxon>
        <taxon>Chromatiales</taxon>
        <taxon>Wenzhouxiangellaceae</taxon>
        <taxon>Wenzhouxiangella</taxon>
    </lineage>
</organism>
<dbReference type="InterPro" id="IPR036714">
    <property type="entry name" value="SDH_sf"/>
</dbReference>
<dbReference type="PANTHER" id="PTHR39585:SF1">
    <property type="entry name" value="FAD ASSEMBLY FACTOR SDHE"/>
    <property type="match status" value="1"/>
</dbReference>
<dbReference type="InterPro" id="IPR050531">
    <property type="entry name" value="SdhE_FAD_assembly_factor"/>
</dbReference>
<keyword evidence="7" id="KW-1185">Reference proteome</keyword>
<gene>
    <name evidence="6" type="ORF">DZC52_03930</name>
</gene>
<reference evidence="6 7" key="1">
    <citation type="submission" date="2018-08" db="EMBL/GenBank/DDBJ databases">
        <title>Wenzhouxiangella salilacus sp. nov., a novel bacterium isolated from a saline lake in Xinjiang Province, China.</title>
        <authorList>
            <person name="Han S."/>
        </authorList>
    </citation>
    <scope>NUCLEOTIDE SEQUENCE [LARGE SCALE GENOMIC DNA]</scope>
    <source>
        <strain evidence="6 7">XDB06</strain>
    </source>
</reference>